<gene>
    <name evidence="2" type="ORF">Dda_6869</name>
</gene>
<evidence type="ECO:0000256" key="1">
    <source>
        <dbReference type="SAM" id="MobiDB-lite"/>
    </source>
</evidence>
<accession>A0AAD6IUC3</accession>
<reference evidence="2" key="1">
    <citation type="submission" date="2023-01" db="EMBL/GenBank/DDBJ databases">
        <title>The chitinases involved in constricting ring structure development in the nematode-trapping fungus Drechslerella dactyloides.</title>
        <authorList>
            <person name="Wang R."/>
            <person name="Zhang L."/>
            <person name="Tang P."/>
            <person name="Li S."/>
            <person name="Liang L."/>
        </authorList>
    </citation>
    <scope>NUCLEOTIDE SEQUENCE</scope>
    <source>
        <strain evidence="2">YMF1.00031</strain>
    </source>
</reference>
<feature type="region of interest" description="Disordered" evidence="1">
    <location>
        <begin position="1"/>
        <end position="61"/>
    </location>
</feature>
<evidence type="ECO:0000313" key="3">
    <source>
        <dbReference type="Proteomes" id="UP001221413"/>
    </source>
</evidence>
<name>A0AAD6IUC3_DREDA</name>
<proteinExistence type="predicted"/>
<dbReference type="Proteomes" id="UP001221413">
    <property type="component" value="Unassembled WGS sequence"/>
</dbReference>
<organism evidence="2 3">
    <name type="scientific">Drechslerella dactyloides</name>
    <name type="common">Nematode-trapping fungus</name>
    <name type="synonym">Arthrobotrys dactyloides</name>
    <dbReference type="NCBI Taxonomy" id="74499"/>
    <lineage>
        <taxon>Eukaryota</taxon>
        <taxon>Fungi</taxon>
        <taxon>Dikarya</taxon>
        <taxon>Ascomycota</taxon>
        <taxon>Pezizomycotina</taxon>
        <taxon>Orbiliomycetes</taxon>
        <taxon>Orbiliales</taxon>
        <taxon>Orbiliaceae</taxon>
        <taxon>Drechslerella</taxon>
    </lineage>
</organism>
<comment type="caution">
    <text evidence="2">The sequence shown here is derived from an EMBL/GenBank/DDBJ whole genome shotgun (WGS) entry which is preliminary data.</text>
</comment>
<evidence type="ECO:0000313" key="2">
    <source>
        <dbReference type="EMBL" id="KAJ6258815.1"/>
    </source>
</evidence>
<keyword evidence="3" id="KW-1185">Reference proteome</keyword>
<dbReference type="EMBL" id="JAQGDS010000008">
    <property type="protein sequence ID" value="KAJ6258815.1"/>
    <property type="molecule type" value="Genomic_DNA"/>
</dbReference>
<sequence length="61" mass="6448">MGMMDMSFSTQMQSPLIKSPQQTPVCDELHVGPPTGRLWDIATGKTPANEEAPTGGASGMQ</sequence>
<protein>
    <submittedName>
        <fullName evidence="2">Uncharacterized protein</fullName>
    </submittedName>
</protein>
<feature type="compositionally biased region" description="Polar residues" evidence="1">
    <location>
        <begin position="7"/>
        <end position="24"/>
    </location>
</feature>
<dbReference type="AlphaFoldDB" id="A0AAD6IUC3"/>